<dbReference type="PROSITE" id="PS50404">
    <property type="entry name" value="GST_NTER"/>
    <property type="match status" value="1"/>
</dbReference>
<proteinExistence type="predicted"/>
<dbReference type="InterPro" id="IPR010987">
    <property type="entry name" value="Glutathione-S-Trfase_C-like"/>
</dbReference>
<comment type="caution">
    <text evidence="4">The sequence shown here is derived from an EMBL/GenBank/DDBJ whole genome shotgun (WGS) entry which is preliminary data.</text>
</comment>
<dbReference type="Gene3D" id="1.20.1050.10">
    <property type="match status" value="1"/>
</dbReference>
<evidence type="ECO:0000259" key="1">
    <source>
        <dbReference type="PROSITE" id="PS50206"/>
    </source>
</evidence>
<dbReference type="Proteomes" id="UP000885750">
    <property type="component" value="Unassembled WGS sequence"/>
</dbReference>
<dbReference type="SUPFAM" id="SSF52833">
    <property type="entry name" value="Thioredoxin-like"/>
    <property type="match status" value="1"/>
</dbReference>
<dbReference type="InterPro" id="IPR036282">
    <property type="entry name" value="Glutathione-S-Trfase_C_sf"/>
</dbReference>
<dbReference type="PANTHER" id="PTHR43968:SF6">
    <property type="entry name" value="GLUTATHIONE S-TRANSFERASE OMEGA"/>
    <property type="match status" value="1"/>
</dbReference>
<dbReference type="InterPro" id="IPR004045">
    <property type="entry name" value="Glutathione_S-Trfase_N"/>
</dbReference>
<dbReference type="InterPro" id="IPR001763">
    <property type="entry name" value="Rhodanese-like_dom"/>
</dbReference>
<feature type="domain" description="Rhodanese" evidence="1">
    <location>
        <begin position="53"/>
        <end position="137"/>
    </location>
</feature>
<dbReference type="Gene3D" id="3.40.250.10">
    <property type="entry name" value="Rhodanese-like domain"/>
    <property type="match status" value="1"/>
</dbReference>
<dbReference type="SFLD" id="SFLDG00358">
    <property type="entry name" value="Main_(cytGST)"/>
    <property type="match status" value="1"/>
</dbReference>
<dbReference type="Gene3D" id="3.40.30.10">
    <property type="entry name" value="Glutaredoxin"/>
    <property type="match status" value="1"/>
</dbReference>
<reference evidence="4" key="1">
    <citation type="journal article" date="2020" name="mSystems">
        <title>Genome- and Community-Level Interaction Insights into Carbon Utilization and Element Cycling Functions of Hydrothermarchaeota in Hydrothermal Sediment.</title>
        <authorList>
            <person name="Zhou Z."/>
            <person name="Liu Y."/>
            <person name="Xu W."/>
            <person name="Pan J."/>
            <person name="Luo Z.H."/>
            <person name="Li M."/>
        </authorList>
    </citation>
    <scope>NUCLEOTIDE SEQUENCE [LARGE SCALE GENOMIC DNA]</scope>
    <source>
        <strain evidence="4">HyVt-493</strain>
    </source>
</reference>
<dbReference type="EMBL" id="DRMS01000356">
    <property type="protein sequence ID" value="HFC93041.1"/>
    <property type="molecule type" value="Genomic_DNA"/>
</dbReference>
<feature type="domain" description="GST N-terminal" evidence="2">
    <location>
        <begin position="139"/>
        <end position="218"/>
    </location>
</feature>
<name>A0A7V2T493_LEUMU</name>
<dbReference type="GO" id="GO:0005737">
    <property type="term" value="C:cytoplasm"/>
    <property type="evidence" value="ECO:0007669"/>
    <property type="project" value="TreeGrafter"/>
</dbReference>
<dbReference type="InterPro" id="IPR036873">
    <property type="entry name" value="Rhodanese-like_dom_sf"/>
</dbReference>
<gene>
    <name evidence="4" type="ORF">ENJ51_09535</name>
</gene>
<organism evidence="4">
    <name type="scientific">Leucothrix mucor</name>
    <dbReference type="NCBI Taxonomy" id="45248"/>
    <lineage>
        <taxon>Bacteria</taxon>
        <taxon>Pseudomonadati</taxon>
        <taxon>Pseudomonadota</taxon>
        <taxon>Gammaproteobacteria</taxon>
        <taxon>Thiotrichales</taxon>
        <taxon>Thiotrichaceae</taxon>
        <taxon>Leucothrix</taxon>
    </lineage>
</organism>
<feature type="domain" description="GST C-terminal" evidence="3">
    <location>
        <begin position="222"/>
        <end position="346"/>
    </location>
</feature>
<dbReference type="InterPro" id="IPR050983">
    <property type="entry name" value="GST_Omega/HSP26"/>
</dbReference>
<accession>A0A7V2T493</accession>
<dbReference type="AlphaFoldDB" id="A0A7V2T493"/>
<evidence type="ECO:0000259" key="2">
    <source>
        <dbReference type="PROSITE" id="PS50404"/>
    </source>
</evidence>
<protein>
    <recommendedName>
        <fullName evidence="5">Rhodanese domain-containing protein</fullName>
    </recommendedName>
</protein>
<dbReference type="SFLD" id="SFLDS00019">
    <property type="entry name" value="Glutathione_Transferase_(cytos"/>
    <property type="match status" value="1"/>
</dbReference>
<dbReference type="PROSITE" id="PS50405">
    <property type="entry name" value="GST_CTER"/>
    <property type="match status" value="1"/>
</dbReference>
<dbReference type="InterPro" id="IPR040079">
    <property type="entry name" value="Glutathione_S-Trfase"/>
</dbReference>
<dbReference type="Pfam" id="PF00581">
    <property type="entry name" value="Rhodanese"/>
    <property type="match status" value="1"/>
</dbReference>
<evidence type="ECO:0000259" key="3">
    <source>
        <dbReference type="PROSITE" id="PS50405"/>
    </source>
</evidence>
<evidence type="ECO:0008006" key="5">
    <source>
        <dbReference type="Google" id="ProtNLM"/>
    </source>
</evidence>
<dbReference type="SUPFAM" id="SSF47616">
    <property type="entry name" value="GST C-terminal domain-like"/>
    <property type="match status" value="1"/>
</dbReference>
<evidence type="ECO:0000313" key="4">
    <source>
        <dbReference type="EMBL" id="HFC93041.1"/>
    </source>
</evidence>
<dbReference type="SUPFAM" id="SSF52821">
    <property type="entry name" value="Rhodanese/Cell cycle control phosphatase"/>
    <property type="match status" value="1"/>
</dbReference>
<dbReference type="SMART" id="SM00450">
    <property type="entry name" value="RHOD"/>
    <property type="match status" value="1"/>
</dbReference>
<sequence length="369" mass="41809">MIIKRLSTLMTTHLFKNKQNTLSAKKTVLEDAIRSEDEPMLPLISTGIAKLKIKKGAKIIDVRSEEEYQEKHLADSILIPLPDLPRHINSLDKKTDYLILCAIGVRAATATTMLRKAGINASCIKDGLNKWPFEIIEKQQLELILFDFCPFAQRAVITLKEAGVHHKLTYLDPDNLPDWFASVSPFGKVPILRVNDKTTIFESSVINELVDNLSSKQMLPSDPIELGLCRSWIEFSSTLLSQLTGMICAKNAVDFMVIHTDFLENLQRLEEQLISQGRFFTGKNILSLVDSSYAPLFMRMEYLNQYFDLYTKNDIPMIQRWATDLLSSDSVVHSVPSDFSSIYYAFIQRRGGDGYLLNTVLLPKLKKAA</sequence>
<dbReference type="Pfam" id="PF13409">
    <property type="entry name" value="GST_N_2"/>
    <property type="match status" value="1"/>
</dbReference>
<dbReference type="PROSITE" id="PS50206">
    <property type="entry name" value="RHODANESE_3"/>
    <property type="match status" value="1"/>
</dbReference>
<dbReference type="CDD" id="cd00158">
    <property type="entry name" value="RHOD"/>
    <property type="match status" value="1"/>
</dbReference>
<dbReference type="InterPro" id="IPR036249">
    <property type="entry name" value="Thioredoxin-like_sf"/>
</dbReference>
<dbReference type="PANTHER" id="PTHR43968">
    <property type="match status" value="1"/>
</dbReference>